<keyword evidence="5" id="KW-1185">Reference proteome</keyword>
<evidence type="ECO:0000259" key="3">
    <source>
        <dbReference type="Pfam" id="PF03629"/>
    </source>
</evidence>
<accession>A0ABS8BTF1</accession>
<evidence type="ECO:0000256" key="2">
    <source>
        <dbReference type="SAM" id="Phobius"/>
    </source>
</evidence>
<feature type="domain" description="Sialate O-acetylesterase" evidence="3">
    <location>
        <begin position="157"/>
        <end position="309"/>
    </location>
</feature>
<reference evidence="4" key="1">
    <citation type="submission" date="2021-10" db="EMBL/GenBank/DDBJ databases">
        <title>Loktanella gaetbuli sp. nov., isolated from a tidal flat.</title>
        <authorList>
            <person name="Park S."/>
            <person name="Yoon J.-H."/>
        </authorList>
    </citation>
    <scope>NUCLEOTIDE SEQUENCE</scope>
    <source>
        <strain evidence="4">TSTF-M6</strain>
    </source>
</reference>
<dbReference type="Proteomes" id="UP001138961">
    <property type="component" value="Unassembled WGS sequence"/>
</dbReference>
<dbReference type="EMBL" id="JAJATZ010000003">
    <property type="protein sequence ID" value="MCB5199007.1"/>
    <property type="molecule type" value="Genomic_DNA"/>
</dbReference>
<keyword evidence="1" id="KW-0378">Hydrolase</keyword>
<proteinExistence type="predicted"/>
<keyword evidence="2" id="KW-0812">Transmembrane</keyword>
<organism evidence="4 5">
    <name type="scientific">Loktanella gaetbuli</name>
    <dbReference type="NCBI Taxonomy" id="2881335"/>
    <lineage>
        <taxon>Bacteria</taxon>
        <taxon>Pseudomonadati</taxon>
        <taxon>Pseudomonadota</taxon>
        <taxon>Alphaproteobacteria</taxon>
        <taxon>Rhodobacterales</taxon>
        <taxon>Roseobacteraceae</taxon>
        <taxon>Loktanella</taxon>
    </lineage>
</organism>
<comment type="caution">
    <text evidence="4">The sequence shown here is derived from an EMBL/GenBank/DDBJ whole genome shotgun (WGS) entry which is preliminary data.</text>
</comment>
<evidence type="ECO:0000313" key="5">
    <source>
        <dbReference type="Proteomes" id="UP001138961"/>
    </source>
</evidence>
<gene>
    <name evidence="4" type="ORF">LGQ03_07125</name>
</gene>
<keyword evidence="2" id="KW-0472">Membrane</keyword>
<dbReference type="InterPro" id="IPR005181">
    <property type="entry name" value="SASA"/>
</dbReference>
<dbReference type="InterPro" id="IPR036514">
    <property type="entry name" value="SGNH_hydro_sf"/>
</dbReference>
<dbReference type="Pfam" id="PF03629">
    <property type="entry name" value="SASA"/>
    <property type="match status" value="1"/>
</dbReference>
<dbReference type="Gene3D" id="3.40.50.1110">
    <property type="entry name" value="SGNH hydrolase"/>
    <property type="match status" value="1"/>
</dbReference>
<evidence type="ECO:0000256" key="1">
    <source>
        <dbReference type="ARBA" id="ARBA00022801"/>
    </source>
</evidence>
<name>A0ABS8BTF1_9RHOB</name>
<feature type="transmembrane region" description="Helical" evidence="2">
    <location>
        <begin position="19"/>
        <end position="42"/>
    </location>
</feature>
<sequence>MHWQIASCTEALLRQMRRFLFYVFLFATGTIYGISVIAFQVFPYDLMKRAKDFAFGTPTAEAIDPSLHGHIERFIDTSGRSIRIFQPTSRDCIFAVYGQSNAANSGQFGYASGPGIFQFFEGDIYDYVDPALGGTRTSGSVWGRVGDILIDDGACDQVVFAVTAAGDQTISELSTGSQFDFFTTTYSELQNSFGHVDAILIHQGESNNANRQKSSDQTATYREQFIDFLDNTRNADAAAPMLLARASFCGHRADETLVEQQNAIISLRKDVEAGPNSDLLFAPQYRLPDGCHFSAEGLDQLAQMWANAIQLQLNRR</sequence>
<keyword evidence="2" id="KW-1133">Transmembrane helix</keyword>
<protein>
    <submittedName>
        <fullName evidence="4">Sialate O-acetylesterase</fullName>
    </submittedName>
</protein>
<dbReference type="SUPFAM" id="SSF52266">
    <property type="entry name" value="SGNH hydrolase"/>
    <property type="match status" value="1"/>
</dbReference>
<dbReference type="RefSeq" id="WP_226747838.1">
    <property type="nucleotide sequence ID" value="NZ_JAJATZ010000003.1"/>
</dbReference>
<evidence type="ECO:0000313" key="4">
    <source>
        <dbReference type="EMBL" id="MCB5199007.1"/>
    </source>
</evidence>